<dbReference type="Pfam" id="PF00543">
    <property type="entry name" value="P-II"/>
    <property type="match status" value="1"/>
</dbReference>
<dbReference type="GO" id="GO:0005524">
    <property type="term" value="F:ATP binding"/>
    <property type="evidence" value="ECO:0007669"/>
    <property type="project" value="TreeGrafter"/>
</dbReference>
<dbReference type="AlphaFoldDB" id="A0A3B0S5D4"/>
<dbReference type="Gene3D" id="3.30.70.120">
    <property type="match status" value="1"/>
</dbReference>
<dbReference type="SUPFAM" id="SSF54913">
    <property type="entry name" value="GlnB-like"/>
    <property type="match status" value="1"/>
</dbReference>
<evidence type="ECO:0000313" key="1">
    <source>
        <dbReference type="EMBL" id="VAW01585.1"/>
    </source>
</evidence>
<dbReference type="InterPro" id="IPR011322">
    <property type="entry name" value="N-reg_PII-like_a/b"/>
</dbReference>
<protein>
    <recommendedName>
        <fullName evidence="2">Nitrogen regulatory protein P-II</fullName>
    </recommendedName>
</protein>
<evidence type="ECO:0008006" key="2">
    <source>
        <dbReference type="Google" id="ProtNLM"/>
    </source>
</evidence>
<accession>A0A3B0S5D4</accession>
<dbReference type="GO" id="GO:0005829">
    <property type="term" value="C:cytosol"/>
    <property type="evidence" value="ECO:0007669"/>
    <property type="project" value="TreeGrafter"/>
</dbReference>
<sequence length="102" mass="11301">MKEIKAFIHRNRAADVVRALRKAEFTTITVVDVKGVIRALEAKDQEYSTELGARVMTEVKLELFCDADRLDEAIKLIQDNAQTGQPDSGCIYVSEVSSSVAI</sequence>
<gene>
    <name evidence="1" type="ORF">MNBD_ALPHA05-1240</name>
</gene>
<dbReference type="SMART" id="SM00938">
    <property type="entry name" value="P-II"/>
    <property type="match status" value="1"/>
</dbReference>
<dbReference type="PROSITE" id="PS51343">
    <property type="entry name" value="PII_GLNB_DOM"/>
    <property type="match status" value="1"/>
</dbReference>
<dbReference type="PANTHER" id="PTHR30115">
    <property type="entry name" value="NITROGEN REGULATORY PROTEIN P-II"/>
    <property type="match status" value="1"/>
</dbReference>
<dbReference type="PANTHER" id="PTHR30115:SF11">
    <property type="entry name" value="NITROGEN REGULATORY PROTEIN P-II HOMOLOG"/>
    <property type="match status" value="1"/>
</dbReference>
<organism evidence="1">
    <name type="scientific">hydrothermal vent metagenome</name>
    <dbReference type="NCBI Taxonomy" id="652676"/>
    <lineage>
        <taxon>unclassified sequences</taxon>
        <taxon>metagenomes</taxon>
        <taxon>ecological metagenomes</taxon>
    </lineage>
</organism>
<dbReference type="InterPro" id="IPR015867">
    <property type="entry name" value="N-reg_PII/ATP_PRibTrfase_C"/>
</dbReference>
<dbReference type="InterPro" id="IPR002187">
    <property type="entry name" value="N-reg_PII"/>
</dbReference>
<reference evidence="1" key="1">
    <citation type="submission" date="2018-06" db="EMBL/GenBank/DDBJ databases">
        <authorList>
            <person name="Zhirakovskaya E."/>
        </authorList>
    </citation>
    <scope>NUCLEOTIDE SEQUENCE</scope>
</reference>
<name>A0A3B0S5D4_9ZZZZ</name>
<dbReference type="GO" id="GO:0030234">
    <property type="term" value="F:enzyme regulator activity"/>
    <property type="evidence" value="ECO:0007669"/>
    <property type="project" value="InterPro"/>
</dbReference>
<dbReference type="GO" id="GO:0006808">
    <property type="term" value="P:regulation of nitrogen utilization"/>
    <property type="evidence" value="ECO:0007669"/>
    <property type="project" value="InterPro"/>
</dbReference>
<dbReference type="EMBL" id="UOEH01000340">
    <property type="protein sequence ID" value="VAW01585.1"/>
    <property type="molecule type" value="Genomic_DNA"/>
</dbReference>
<proteinExistence type="predicted"/>
<dbReference type="PRINTS" id="PR00340">
    <property type="entry name" value="PIIGLNB"/>
</dbReference>